<evidence type="ECO:0000313" key="3">
    <source>
        <dbReference type="Proteomes" id="UP000694548"/>
    </source>
</evidence>
<feature type="transmembrane region" description="Helical" evidence="1">
    <location>
        <begin position="20"/>
        <end position="40"/>
    </location>
</feature>
<dbReference type="PANTHER" id="PTHR15573:SF0">
    <property type="entry name" value="G-PROTEIN COUPLED RECEPTOR 160-RELATED"/>
    <property type="match status" value="1"/>
</dbReference>
<dbReference type="InterPro" id="IPR042353">
    <property type="entry name" value="GPR160"/>
</dbReference>
<reference evidence="2" key="1">
    <citation type="submission" date="2014-08" db="EMBL/GenBank/DDBJ databases">
        <authorList>
            <person name="Senf B."/>
            <person name="Petzold A."/>
            <person name="Downie B.R."/>
            <person name="Koch P."/>
            <person name="Platzer M."/>
        </authorList>
    </citation>
    <scope>NUCLEOTIDE SEQUENCE [LARGE SCALE GENOMIC DNA]</scope>
    <source>
        <strain evidence="2">GRZ</strain>
    </source>
</reference>
<feature type="transmembrane region" description="Helical" evidence="1">
    <location>
        <begin position="202"/>
        <end position="223"/>
    </location>
</feature>
<feature type="transmembrane region" description="Helical" evidence="1">
    <location>
        <begin position="113"/>
        <end position="141"/>
    </location>
</feature>
<keyword evidence="3" id="KW-1185">Reference proteome</keyword>
<dbReference type="Ensembl" id="ENSNFUT00015015902.1">
    <property type="protein sequence ID" value="ENSNFUP00015015170.1"/>
    <property type="gene ID" value="ENSNFUG00015007346.1"/>
</dbReference>
<reference evidence="2" key="3">
    <citation type="submission" date="2025-09" db="UniProtKB">
        <authorList>
            <consortium name="Ensembl"/>
        </authorList>
    </citation>
    <scope>IDENTIFICATION</scope>
</reference>
<feature type="transmembrane region" description="Helical" evidence="1">
    <location>
        <begin position="52"/>
        <end position="74"/>
    </location>
</feature>
<keyword evidence="1" id="KW-0812">Transmembrane</keyword>
<dbReference type="Proteomes" id="UP000694548">
    <property type="component" value="Chromosome sgr09"/>
</dbReference>
<evidence type="ECO:0008006" key="4">
    <source>
        <dbReference type="Google" id="ProtNLM"/>
    </source>
</evidence>
<dbReference type="PANTHER" id="PTHR15573">
    <property type="entry name" value="G-PROTEIN COUPLED RECEPTOR 160-RELATED"/>
    <property type="match status" value="1"/>
</dbReference>
<protein>
    <recommendedName>
        <fullName evidence="4">G protein-coupled receptor 160</fullName>
    </recommendedName>
</protein>
<dbReference type="GO" id="GO:0043235">
    <property type="term" value="C:receptor complex"/>
    <property type="evidence" value="ECO:0007669"/>
    <property type="project" value="TreeGrafter"/>
</dbReference>
<proteinExistence type="predicted"/>
<dbReference type="AlphaFoldDB" id="A0A8C6LBN0"/>
<feature type="transmembrane region" description="Helical" evidence="1">
    <location>
        <begin position="161"/>
        <end position="181"/>
    </location>
</feature>
<name>A0A8C6LBN0_NOTFU</name>
<dbReference type="GeneTree" id="ENSGT00940000178969"/>
<keyword evidence="1" id="KW-1133">Transmembrane helix</keyword>
<keyword evidence="1" id="KW-0472">Membrane</keyword>
<accession>A0A8C6LBN0</accession>
<evidence type="ECO:0000313" key="2">
    <source>
        <dbReference type="Ensembl" id="ENSNFUP00015015170.1"/>
    </source>
</evidence>
<sequence length="272" mass="30981">MCMLVSENRKSCAIQTHLMYVSTISILLHLGGKCLLNWFLVFLQRMHISRSFLGIFSVSLAAVDTALTFFIIVVHIQRGGYVLLLGYLMTKYDLCLLVQIIGQISRVLRWPIAVVAAVDHFLTIFLWFLTALYFFLLFDFIPDIPNHDPLRCRVIHSLRTIHIIVLLFLVLACVAAFSLISPVDQSQIPSQRSFIQQTLQRFVYTWIVFPVFLAILLFLPMGIPSYLDLSIAWLCFLNSLLVAVVLCVFSLFSQGLQGLVEVPADNFCDWSI</sequence>
<feature type="transmembrane region" description="Helical" evidence="1">
    <location>
        <begin position="229"/>
        <end position="252"/>
    </location>
</feature>
<feature type="transmembrane region" description="Helical" evidence="1">
    <location>
        <begin position="80"/>
        <end position="101"/>
    </location>
</feature>
<dbReference type="GO" id="GO:0005886">
    <property type="term" value="C:plasma membrane"/>
    <property type="evidence" value="ECO:0007669"/>
    <property type="project" value="TreeGrafter"/>
</dbReference>
<evidence type="ECO:0000256" key="1">
    <source>
        <dbReference type="SAM" id="Phobius"/>
    </source>
</evidence>
<reference evidence="2" key="2">
    <citation type="submission" date="2025-08" db="UniProtKB">
        <authorList>
            <consortium name="Ensembl"/>
        </authorList>
    </citation>
    <scope>IDENTIFICATION</scope>
</reference>
<organism evidence="2 3">
    <name type="scientific">Nothobranchius furzeri</name>
    <name type="common">Turquoise killifish</name>
    <dbReference type="NCBI Taxonomy" id="105023"/>
    <lineage>
        <taxon>Eukaryota</taxon>
        <taxon>Metazoa</taxon>
        <taxon>Chordata</taxon>
        <taxon>Craniata</taxon>
        <taxon>Vertebrata</taxon>
        <taxon>Euteleostomi</taxon>
        <taxon>Actinopterygii</taxon>
        <taxon>Neopterygii</taxon>
        <taxon>Teleostei</taxon>
        <taxon>Neoteleostei</taxon>
        <taxon>Acanthomorphata</taxon>
        <taxon>Ovalentaria</taxon>
        <taxon>Atherinomorphae</taxon>
        <taxon>Cyprinodontiformes</taxon>
        <taxon>Nothobranchiidae</taxon>
        <taxon>Nothobranchius</taxon>
    </lineage>
</organism>